<feature type="domain" description="HTH araC/xylS-type" evidence="4">
    <location>
        <begin position="175"/>
        <end position="273"/>
    </location>
</feature>
<comment type="caution">
    <text evidence="5">The sequence shown here is derived from an EMBL/GenBank/DDBJ whole genome shotgun (WGS) entry which is preliminary data.</text>
</comment>
<dbReference type="Pfam" id="PF12833">
    <property type="entry name" value="HTH_18"/>
    <property type="match status" value="1"/>
</dbReference>
<dbReference type="InterPro" id="IPR018060">
    <property type="entry name" value="HTH_AraC"/>
</dbReference>
<gene>
    <name evidence="5" type="ORF">J3R75_000573</name>
</gene>
<sequence>MTAKLLDDRTDIYRLSQRLRFSLVHFARGIYPCLGHAPNSMPVNRMFFVLDNPGGDANYIGDADSVHPLRPNHFYFVPAFHQATFRLDSRLVFLSIHSKVELYGATDIFAGRHFIYCEDAPSELPRLLELHRATAAELLPAALELQQLAFAVVMRVIKNTGGNDYTNAARFAAYQPVIDHISKNCRADVRIADLAAIMHLSREAFSRNFVADTGITPKKFVARMLMNRATALLSRPHCSIKEVAHELNFSSEYAFSRFFKTQAGISPKAFCQFGRI</sequence>
<dbReference type="InterPro" id="IPR050204">
    <property type="entry name" value="AraC_XylS_family_regulators"/>
</dbReference>
<dbReference type="GO" id="GO:0043565">
    <property type="term" value="F:sequence-specific DNA binding"/>
    <property type="evidence" value="ECO:0007669"/>
    <property type="project" value="InterPro"/>
</dbReference>
<evidence type="ECO:0000256" key="3">
    <source>
        <dbReference type="ARBA" id="ARBA00023163"/>
    </source>
</evidence>
<dbReference type="InterPro" id="IPR009057">
    <property type="entry name" value="Homeodomain-like_sf"/>
</dbReference>
<evidence type="ECO:0000259" key="4">
    <source>
        <dbReference type="PROSITE" id="PS01124"/>
    </source>
</evidence>
<dbReference type="RefSeq" id="WP_307259796.1">
    <property type="nucleotide sequence ID" value="NZ_JAUSVL010000001.1"/>
</dbReference>
<keyword evidence="1" id="KW-0805">Transcription regulation</keyword>
<dbReference type="PROSITE" id="PS01124">
    <property type="entry name" value="HTH_ARAC_FAMILY_2"/>
    <property type="match status" value="1"/>
</dbReference>
<dbReference type="EMBL" id="JAUSVL010000001">
    <property type="protein sequence ID" value="MDQ0288466.1"/>
    <property type="molecule type" value="Genomic_DNA"/>
</dbReference>
<accession>A0AAE3VDN0</accession>
<name>A0AAE3VDN0_9BACT</name>
<evidence type="ECO:0000256" key="2">
    <source>
        <dbReference type="ARBA" id="ARBA00023125"/>
    </source>
</evidence>
<keyword evidence="3" id="KW-0804">Transcription</keyword>
<dbReference type="Gene3D" id="1.10.10.60">
    <property type="entry name" value="Homeodomain-like"/>
    <property type="match status" value="1"/>
</dbReference>
<dbReference type="SMART" id="SM00342">
    <property type="entry name" value="HTH_ARAC"/>
    <property type="match status" value="1"/>
</dbReference>
<keyword evidence="6" id="KW-1185">Reference proteome</keyword>
<keyword evidence="2 5" id="KW-0238">DNA-binding</keyword>
<dbReference type="SUPFAM" id="SSF46689">
    <property type="entry name" value="Homeodomain-like"/>
    <property type="match status" value="2"/>
</dbReference>
<evidence type="ECO:0000313" key="5">
    <source>
        <dbReference type="EMBL" id="MDQ0288466.1"/>
    </source>
</evidence>
<dbReference type="Proteomes" id="UP001238163">
    <property type="component" value="Unassembled WGS sequence"/>
</dbReference>
<dbReference type="AlphaFoldDB" id="A0AAE3VDN0"/>
<dbReference type="PANTHER" id="PTHR46796">
    <property type="entry name" value="HTH-TYPE TRANSCRIPTIONAL ACTIVATOR RHAS-RELATED"/>
    <property type="match status" value="1"/>
</dbReference>
<proteinExistence type="predicted"/>
<evidence type="ECO:0000256" key="1">
    <source>
        <dbReference type="ARBA" id="ARBA00023015"/>
    </source>
</evidence>
<organism evidence="5 6">
    <name type="scientific">Oligosphaera ethanolica</name>
    <dbReference type="NCBI Taxonomy" id="760260"/>
    <lineage>
        <taxon>Bacteria</taxon>
        <taxon>Pseudomonadati</taxon>
        <taxon>Lentisphaerota</taxon>
        <taxon>Oligosphaeria</taxon>
        <taxon>Oligosphaerales</taxon>
        <taxon>Oligosphaeraceae</taxon>
        <taxon>Oligosphaera</taxon>
    </lineage>
</organism>
<evidence type="ECO:0000313" key="6">
    <source>
        <dbReference type="Proteomes" id="UP001238163"/>
    </source>
</evidence>
<dbReference type="PANTHER" id="PTHR46796:SF6">
    <property type="entry name" value="ARAC SUBFAMILY"/>
    <property type="match status" value="1"/>
</dbReference>
<protein>
    <submittedName>
        <fullName evidence="5">AraC-like DNA-binding protein</fullName>
    </submittedName>
</protein>
<dbReference type="GO" id="GO:0003700">
    <property type="term" value="F:DNA-binding transcription factor activity"/>
    <property type="evidence" value="ECO:0007669"/>
    <property type="project" value="InterPro"/>
</dbReference>
<reference evidence="5" key="1">
    <citation type="submission" date="2023-07" db="EMBL/GenBank/DDBJ databases">
        <title>Genomic Encyclopedia of Type Strains, Phase IV (KMG-IV): sequencing the most valuable type-strain genomes for metagenomic binning, comparative biology and taxonomic classification.</title>
        <authorList>
            <person name="Goeker M."/>
        </authorList>
    </citation>
    <scope>NUCLEOTIDE SEQUENCE</scope>
    <source>
        <strain evidence="5">DSM 24202</strain>
    </source>
</reference>